<sequence>MILIEKMLPVSSAWPALCPDTESGKASESLGYMAGFLFRNQHIIKGTPIEVPVVYMTMP</sequence>
<name>A0ABN0XJ34_9ALTE</name>
<gene>
    <name evidence="1" type="ORF">GCM10009092_32300</name>
</gene>
<evidence type="ECO:0000313" key="1">
    <source>
        <dbReference type="EMBL" id="GAA0365461.1"/>
    </source>
</evidence>
<comment type="caution">
    <text evidence="1">The sequence shown here is derived from an EMBL/GenBank/DDBJ whole genome shotgun (WGS) entry which is preliminary data.</text>
</comment>
<organism evidence="1 2">
    <name type="scientific">Bowmanella denitrificans</name>
    <dbReference type="NCBI Taxonomy" id="366582"/>
    <lineage>
        <taxon>Bacteria</taxon>
        <taxon>Pseudomonadati</taxon>
        <taxon>Pseudomonadota</taxon>
        <taxon>Gammaproteobacteria</taxon>
        <taxon>Alteromonadales</taxon>
        <taxon>Alteromonadaceae</taxon>
        <taxon>Bowmanella</taxon>
    </lineage>
</organism>
<reference evidence="1 2" key="1">
    <citation type="journal article" date="2019" name="Int. J. Syst. Evol. Microbiol.">
        <title>The Global Catalogue of Microorganisms (GCM) 10K type strain sequencing project: providing services to taxonomists for standard genome sequencing and annotation.</title>
        <authorList>
            <consortium name="The Broad Institute Genomics Platform"/>
            <consortium name="The Broad Institute Genome Sequencing Center for Infectious Disease"/>
            <person name="Wu L."/>
            <person name="Ma J."/>
        </authorList>
    </citation>
    <scope>NUCLEOTIDE SEQUENCE [LARGE SCALE GENOMIC DNA]</scope>
    <source>
        <strain evidence="1 2">JCM 13378</strain>
    </source>
</reference>
<dbReference type="EMBL" id="BAAAEI010000020">
    <property type="protein sequence ID" value="GAA0365461.1"/>
    <property type="molecule type" value="Genomic_DNA"/>
</dbReference>
<accession>A0ABN0XJ34</accession>
<evidence type="ECO:0000313" key="2">
    <source>
        <dbReference type="Proteomes" id="UP001501757"/>
    </source>
</evidence>
<keyword evidence="2" id="KW-1185">Reference proteome</keyword>
<protein>
    <submittedName>
        <fullName evidence="1">Uncharacterized protein</fullName>
    </submittedName>
</protein>
<proteinExistence type="predicted"/>
<dbReference type="Proteomes" id="UP001501757">
    <property type="component" value="Unassembled WGS sequence"/>
</dbReference>